<dbReference type="Proteomes" id="UP000011682">
    <property type="component" value="Unassembled WGS sequence"/>
</dbReference>
<evidence type="ECO:0000313" key="1">
    <source>
        <dbReference type="EMBL" id="EPX64124.1"/>
    </source>
</evidence>
<organism evidence="1 2">
    <name type="scientific">Cystobacter fuscus (strain ATCC 25194 / DSM 2262 / NBRC 100088 / M29)</name>
    <dbReference type="NCBI Taxonomy" id="1242864"/>
    <lineage>
        <taxon>Bacteria</taxon>
        <taxon>Pseudomonadati</taxon>
        <taxon>Myxococcota</taxon>
        <taxon>Myxococcia</taxon>
        <taxon>Myxococcales</taxon>
        <taxon>Cystobacterineae</taxon>
        <taxon>Archangiaceae</taxon>
        <taxon>Cystobacter</taxon>
    </lineage>
</organism>
<sequence>MTMGDELVDIWGQYRAGGLEAAARARAFSPEALLYLAMLAFADERYAQAATFAQDASRASPEDLLPRAAAAHLARVAREGKSNVYVSAEGFGAFIRGGGNVPLYRETSAALVRFHPSEPFDLLDIGVGDGLALLPALTPAVRRVTLVEPAAALLENTTRALSARGVAFETFSGVLQAFTAEPGMQSRRWAVAQATFSLHNLPPPARPAMLRWLRSHCEVLLLAEFDAPRMDEPLKPELVRHVLTRYRAGLAEYVGASYEAVSQGFLMPVMFGYVDRGATRTTFENPMADWEQLMREAGFGRVDRQQLYPYWWAPACLLVARSR</sequence>
<dbReference type="eggNOG" id="COG5459">
    <property type="taxonomic scope" value="Bacteria"/>
</dbReference>
<evidence type="ECO:0000313" key="2">
    <source>
        <dbReference type="Proteomes" id="UP000011682"/>
    </source>
</evidence>
<keyword evidence="2" id="KW-1185">Reference proteome</keyword>
<gene>
    <name evidence="1" type="ORF">D187_005258</name>
</gene>
<dbReference type="Gene3D" id="3.40.50.150">
    <property type="entry name" value="Vaccinia Virus protein VP39"/>
    <property type="match status" value="1"/>
</dbReference>
<comment type="caution">
    <text evidence="1">The sequence shown here is derived from an EMBL/GenBank/DDBJ whole genome shotgun (WGS) entry which is preliminary data.</text>
</comment>
<dbReference type="EMBL" id="ANAH02000004">
    <property type="protein sequence ID" value="EPX64124.1"/>
    <property type="molecule type" value="Genomic_DNA"/>
</dbReference>
<protein>
    <submittedName>
        <fullName evidence="1">Tetratricopeptide repeat domain protein</fullName>
    </submittedName>
</protein>
<reference evidence="1" key="1">
    <citation type="submission" date="2013-05" db="EMBL/GenBank/DDBJ databases">
        <title>Genome assembly of Cystobacter fuscus DSM 2262.</title>
        <authorList>
            <person name="Sharma G."/>
            <person name="Khatri I."/>
            <person name="Kaur C."/>
            <person name="Mayilraj S."/>
            <person name="Subramanian S."/>
        </authorList>
    </citation>
    <scope>NUCLEOTIDE SEQUENCE [LARGE SCALE GENOMIC DNA]</scope>
    <source>
        <strain evidence="1">DSM 2262</strain>
    </source>
</reference>
<proteinExistence type="predicted"/>
<dbReference type="AlphaFoldDB" id="S9QSA1"/>
<accession>S9QSA1</accession>
<name>S9QSA1_CYSF2</name>
<dbReference type="InterPro" id="IPR029063">
    <property type="entry name" value="SAM-dependent_MTases_sf"/>
</dbReference>
<dbReference type="SUPFAM" id="SSF53335">
    <property type="entry name" value="S-adenosyl-L-methionine-dependent methyltransferases"/>
    <property type="match status" value="1"/>
</dbReference>